<dbReference type="AlphaFoldDB" id="A0AAU8CXF9"/>
<dbReference type="PANTHER" id="PTHR42981:SF2">
    <property type="entry name" value="PYRUVATE DEHYDROGENASE [UBIQUINONE]"/>
    <property type="match status" value="1"/>
</dbReference>
<dbReference type="EMBL" id="CP159253">
    <property type="protein sequence ID" value="XCG51480.1"/>
    <property type="molecule type" value="Genomic_DNA"/>
</dbReference>
<keyword evidence="2 3" id="KW-0786">Thiamine pyrophosphate</keyword>
<dbReference type="Gene3D" id="3.40.50.970">
    <property type="match status" value="2"/>
</dbReference>
<dbReference type="GO" id="GO:0030976">
    <property type="term" value="F:thiamine pyrophosphate binding"/>
    <property type="evidence" value="ECO:0007669"/>
    <property type="project" value="InterPro"/>
</dbReference>
<protein>
    <submittedName>
        <fullName evidence="7">Thiamine pyrophosphate-requiring protein</fullName>
    </submittedName>
</protein>
<evidence type="ECO:0000256" key="3">
    <source>
        <dbReference type="RuleBase" id="RU362132"/>
    </source>
</evidence>
<sequence length="596" mass="64769">MAQMVADFMLDRLHEWGVKRIYGYPGDGINGILGALGRAEDEIEFVQTAHEEIAAFAACAHAKWTGDVGVCLATSGPGAIHLLNGLYDAKLDHAPVLAIVGQQKQMAMGGNYQQEVDLISLFKDVASEYVHMCTHPAQMRHLIDRAMRIALAERTVTCIIIPNDVQEMEAQPSPPREHGALFSGVGYPQPMHIPGDAELKRAADALNSGQRVAILIGAGALHAGSEVATVAELLGAGVAKALLGRAALPDDLPFVTGAIGLLGTRPSFDLMMDCDTLFVIGSSFPYSEFLPPEGQARGVQIDIDGRMLSIRYPMEVNLVGDSAATLQALIPLLKHKEDRSWREKIEENVRDWWAVTEERAMAAADPVNPQRVLWELSSRLPENCIISADSGSVANWFARDLKLRNGMKASLSGGLATMCPGVPYAIATKFAYPDRVAIGLVGDGAMQMLGNNALIDVAKYWERWSDPRLVIMVLNNGDLNQVTWEQRVLAGDPKFPDSQNVYAFDYARYAELLGLKGIRVETPDAVGPAWEEALSADRPCVLDVVTDPKVPPLPPHVTYEQAKKYAEAVVKGDPEAIGIIWQSFKQAAQGVLPTRH</sequence>
<evidence type="ECO:0000256" key="1">
    <source>
        <dbReference type="ARBA" id="ARBA00007812"/>
    </source>
</evidence>
<dbReference type="SUPFAM" id="SSF52467">
    <property type="entry name" value="DHS-like NAD/FAD-binding domain"/>
    <property type="match status" value="1"/>
</dbReference>
<dbReference type="InterPro" id="IPR029061">
    <property type="entry name" value="THDP-binding"/>
</dbReference>
<feature type="domain" description="Thiamine pyrophosphate enzyme TPP-binding" evidence="5">
    <location>
        <begin position="389"/>
        <end position="544"/>
    </location>
</feature>
<dbReference type="InterPro" id="IPR011766">
    <property type="entry name" value="TPP_enzyme_TPP-bd"/>
</dbReference>
<accession>A0AAU8CXF9</accession>
<gene>
    <name evidence="7" type="ORF">ABVK50_13825</name>
</gene>
<dbReference type="GO" id="GO:0000287">
    <property type="term" value="F:magnesium ion binding"/>
    <property type="evidence" value="ECO:0007669"/>
    <property type="project" value="InterPro"/>
</dbReference>
<proteinExistence type="inferred from homology"/>
<dbReference type="InterPro" id="IPR029035">
    <property type="entry name" value="DHS-like_NAD/FAD-binding_dom"/>
</dbReference>
<dbReference type="InterPro" id="IPR012000">
    <property type="entry name" value="Thiamin_PyroP_enz_cen_dom"/>
</dbReference>
<evidence type="ECO:0000259" key="5">
    <source>
        <dbReference type="Pfam" id="PF02775"/>
    </source>
</evidence>
<dbReference type="InterPro" id="IPR000399">
    <property type="entry name" value="TPP-bd_CS"/>
</dbReference>
<evidence type="ECO:0000259" key="6">
    <source>
        <dbReference type="Pfam" id="PF02776"/>
    </source>
</evidence>
<feature type="domain" description="Thiamine pyrophosphate enzyme central" evidence="4">
    <location>
        <begin position="199"/>
        <end position="329"/>
    </location>
</feature>
<dbReference type="InterPro" id="IPR047211">
    <property type="entry name" value="POXB-like"/>
</dbReference>
<dbReference type="InterPro" id="IPR012001">
    <property type="entry name" value="Thiamin_PyroP_enz_TPP-bd_dom"/>
</dbReference>
<dbReference type="CDD" id="cd02014">
    <property type="entry name" value="TPP_POX"/>
    <property type="match status" value="1"/>
</dbReference>
<dbReference type="CDD" id="cd07039">
    <property type="entry name" value="TPP_PYR_POX"/>
    <property type="match status" value="1"/>
</dbReference>
<evidence type="ECO:0000313" key="7">
    <source>
        <dbReference type="EMBL" id="XCG51480.1"/>
    </source>
</evidence>
<evidence type="ECO:0000259" key="4">
    <source>
        <dbReference type="Pfam" id="PF00205"/>
    </source>
</evidence>
<dbReference type="GO" id="GO:0019752">
    <property type="term" value="P:carboxylic acid metabolic process"/>
    <property type="evidence" value="ECO:0007669"/>
    <property type="project" value="UniProtKB-ARBA"/>
</dbReference>
<dbReference type="InterPro" id="IPR047210">
    <property type="entry name" value="TPP_PYR_POXB-like"/>
</dbReference>
<organism evidence="7">
    <name type="scientific">Mesorhizobium sp. WSM2240</name>
    <dbReference type="NCBI Taxonomy" id="3228851"/>
    <lineage>
        <taxon>Bacteria</taxon>
        <taxon>Pseudomonadati</taxon>
        <taxon>Pseudomonadota</taxon>
        <taxon>Alphaproteobacteria</taxon>
        <taxon>Hyphomicrobiales</taxon>
        <taxon>Phyllobacteriaceae</taxon>
        <taxon>Mesorhizobium</taxon>
    </lineage>
</organism>
<dbReference type="SUPFAM" id="SSF52518">
    <property type="entry name" value="Thiamin diphosphate-binding fold (THDP-binding)"/>
    <property type="match status" value="2"/>
</dbReference>
<dbReference type="PANTHER" id="PTHR42981">
    <property type="entry name" value="PYRUVATE DEHYDROGENASE [UBIQUINONE]"/>
    <property type="match status" value="1"/>
</dbReference>
<dbReference type="Pfam" id="PF02775">
    <property type="entry name" value="TPP_enzyme_C"/>
    <property type="match status" value="1"/>
</dbReference>
<reference evidence="7" key="1">
    <citation type="submission" date="2024-06" db="EMBL/GenBank/DDBJ databases">
        <title>Mesorhizobium karijinii sp. nov., a symbiont of the iconic Swainsona formosa from arid Australia.</title>
        <authorList>
            <person name="Hill Y.J."/>
            <person name="Watkin E.L.J."/>
            <person name="O'Hara G.W."/>
            <person name="Terpolilli J."/>
            <person name="Tye M.L."/>
            <person name="Kohlmeier M.G."/>
        </authorList>
    </citation>
    <scope>NUCLEOTIDE SEQUENCE</scope>
    <source>
        <strain evidence="7">WSM2240</strain>
    </source>
</reference>
<dbReference type="Gene3D" id="3.40.50.1220">
    <property type="entry name" value="TPP-binding domain"/>
    <property type="match status" value="1"/>
</dbReference>
<dbReference type="NCBIfam" id="NF006129">
    <property type="entry name" value="PRK08273.1"/>
    <property type="match status" value="1"/>
</dbReference>
<dbReference type="Pfam" id="PF02776">
    <property type="entry name" value="TPP_enzyme_N"/>
    <property type="match status" value="1"/>
</dbReference>
<dbReference type="PROSITE" id="PS00187">
    <property type="entry name" value="TPP_ENZYMES"/>
    <property type="match status" value="1"/>
</dbReference>
<dbReference type="RefSeq" id="WP_353641015.1">
    <property type="nucleotide sequence ID" value="NZ_CP159253.1"/>
</dbReference>
<dbReference type="GO" id="GO:0003824">
    <property type="term" value="F:catalytic activity"/>
    <property type="evidence" value="ECO:0007669"/>
    <property type="project" value="InterPro"/>
</dbReference>
<comment type="similarity">
    <text evidence="1 3">Belongs to the TPP enzyme family.</text>
</comment>
<feature type="domain" description="Thiamine pyrophosphate enzyme N-terminal TPP-binding" evidence="6">
    <location>
        <begin position="5"/>
        <end position="120"/>
    </location>
</feature>
<dbReference type="InterPro" id="IPR047212">
    <property type="entry name" value="TPP_POXB-like"/>
</dbReference>
<name>A0AAU8CXF9_9HYPH</name>
<dbReference type="Pfam" id="PF00205">
    <property type="entry name" value="TPP_enzyme_M"/>
    <property type="match status" value="1"/>
</dbReference>
<evidence type="ECO:0000256" key="2">
    <source>
        <dbReference type="ARBA" id="ARBA00023052"/>
    </source>
</evidence>